<reference evidence="2" key="2">
    <citation type="submission" date="2015-06" db="UniProtKB">
        <authorList>
            <consortium name="EnsemblPlants"/>
        </authorList>
    </citation>
    <scope>IDENTIFICATION</scope>
</reference>
<dbReference type="eggNOG" id="KOG1075">
    <property type="taxonomic scope" value="Eukaryota"/>
</dbReference>
<sequence length="424" mass="46634">MRNCPKGPQEWTQVRQKSSSTLHKISQEKQPDLTTSNVAVLSPKRVHAKAPVAAATVTHAETTDAPTSEIPTLDPTVQSLPSAAPMVVDPQVVPSEISSTPPELGSVSGSDAEMEDGSSPSPQDFFLALPAPFFYRPINPLPPSSLEKALTSHSATCLNPFTLPPPSITVFSNSPNHTKPSVPPKPPIPSKCLERSSALTFSVISNPNPFSPLLFDLESSTTPSSPLDKHRPFVQWLLSNQPIVGAILESRIKEPNLNPIMLSVCQGWNYSSNHYTDPDGRIILLWKFPASLQIIQSSQSITCSVSIPGSPDFFFSAIYTFNGREERKALWDNLREVQTTHFLEILKVGFDTFWNLGMMDLRFQGCSHTWTNKSSSGPITKKLDRALVNEAWLDSFPDSSTKPFKFLSTPLPFYPLNSRITLPV</sequence>
<dbReference type="PANTHER" id="PTHR33710:SF77">
    <property type="entry name" value="DNASE I-LIKE SUPERFAMILY PROTEIN"/>
    <property type="match status" value="1"/>
</dbReference>
<accession>A0A0D2ZSU1</accession>
<dbReference type="AlphaFoldDB" id="A0A0D2ZSU1"/>
<feature type="region of interest" description="Disordered" evidence="1">
    <location>
        <begin position="52"/>
        <end position="80"/>
    </location>
</feature>
<dbReference type="InterPro" id="IPR036691">
    <property type="entry name" value="Endo/exonu/phosph_ase_sf"/>
</dbReference>
<dbReference type="Gramene" id="Bo00988s060.1">
    <property type="protein sequence ID" value="Bo00988s060.1"/>
    <property type="gene ID" value="Bo00988s060"/>
</dbReference>
<evidence type="ECO:0000313" key="3">
    <source>
        <dbReference type="Proteomes" id="UP000032141"/>
    </source>
</evidence>
<dbReference type="Gene3D" id="3.60.10.10">
    <property type="entry name" value="Endonuclease/exonuclease/phosphatase"/>
    <property type="match status" value="1"/>
</dbReference>
<feature type="compositionally biased region" description="Low complexity" evidence="1">
    <location>
        <begin position="52"/>
        <end position="65"/>
    </location>
</feature>
<dbReference type="Proteomes" id="UP000032141">
    <property type="component" value="Unassembled WGS sequence"/>
</dbReference>
<protein>
    <submittedName>
        <fullName evidence="2">Uncharacterized protein</fullName>
    </submittedName>
</protein>
<evidence type="ECO:0000256" key="1">
    <source>
        <dbReference type="SAM" id="MobiDB-lite"/>
    </source>
</evidence>
<dbReference type="HOGENOM" id="CLU_647873_0_0_1"/>
<organism evidence="2 3">
    <name type="scientific">Brassica oleracea var. oleracea</name>
    <dbReference type="NCBI Taxonomy" id="109376"/>
    <lineage>
        <taxon>Eukaryota</taxon>
        <taxon>Viridiplantae</taxon>
        <taxon>Streptophyta</taxon>
        <taxon>Embryophyta</taxon>
        <taxon>Tracheophyta</taxon>
        <taxon>Spermatophyta</taxon>
        <taxon>Magnoliopsida</taxon>
        <taxon>eudicotyledons</taxon>
        <taxon>Gunneridae</taxon>
        <taxon>Pentapetalae</taxon>
        <taxon>rosids</taxon>
        <taxon>malvids</taxon>
        <taxon>Brassicales</taxon>
        <taxon>Brassicaceae</taxon>
        <taxon>Brassiceae</taxon>
        <taxon>Brassica</taxon>
    </lineage>
</organism>
<dbReference type="PANTHER" id="PTHR33710">
    <property type="entry name" value="BNAC02G09200D PROTEIN"/>
    <property type="match status" value="1"/>
</dbReference>
<proteinExistence type="predicted"/>
<dbReference type="EnsemblPlants" id="Bo00988s060.1">
    <property type="protein sequence ID" value="Bo00988s060.1"/>
    <property type="gene ID" value="Bo00988s060"/>
</dbReference>
<dbReference type="SUPFAM" id="SSF56219">
    <property type="entry name" value="DNase I-like"/>
    <property type="match status" value="1"/>
</dbReference>
<name>A0A0D2ZSU1_BRAOL</name>
<evidence type="ECO:0000313" key="2">
    <source>
        <dbReference type="EnsemblPlants" id="Bo00988s060.1"/>
    </source>
</evidence>
<dbReference type="OMA" id="CSHTWTN"/>
<feature type="region of interest" description="Disordered" evidence="1">
    <location>
        <begin position="1"/>
        <end position="37"/>
    </location>
</feature>
<feature type="region of interest" description="Disordered" evidence="1">
    <location>
        <begin position="93"/>
        <end position="120"/>
    </location>
</feature>
<feature type="compositionally biased region" description="Polar residues" evidence="1">
    <location>
        <begin position="10"/>
        <end position="24"/>
    </location>
</feature>
<reference evidence="2" key="1">
    <citation type="journal article" date="2014" name="Genome Biol.">
        <title>Transcriptome and methylome profiling reveals relics of genome dominance in the mesopolyploid Brassica oleracea.</title>
        <authorList>
            <person name="Parkin I.A."/>
            <person name="Koh C."/>
            <person name="Tang H."/>
            <person name="Robinson S.J."/>
            <person name="Kagale S."/>
            <person name="Clarke W.E."/>
            <person name="Town C.D."/>
            <person name="Nixon J."/>
            <person name="Krishnakumar V."/>
            <person name="Bidwell S.L."/>
            <person name="Denoeud F."/>
            <person name="Belcram H."/>
            <person name="Links M.G."/>
            <person name="Just J."/>
            <person name="Clarke C."/>
            <person name="Bender T."/>
            <person name="Huebert T."/>
            <person name="Mason A.S."/>
            <person name="Pires J.C."/>
            <person name="Barker G."/>
            <person name="Moore J."/>
            <person name="Walley P.G."/>
            <person name="Manoli S."/>
            <person name="Batley J."/>
            <person name="Edwards D."/>
            <person name="Nelson M.N."/>
            <person name="Wang X."/>
            <person name="Paterson A.H."/>
            <person name="King G."/>
            <person name="Bancroft I."/>
            <person name="Chalhoub B."/>
            <person name="Sharpe A.G."/>
        </authorList>
    </citation>
    <scope>NUCLEOTIDE SEQUENCE [LARGE SCALE GENOMIC DNA]</scope>
    <source>
        <strain evidence="2">cv. TO1000</strain>
    </source>
</reference>
<keyword evidence="3" id="KW-1185">Reference proteome</keyword>